<gene>
    <name evidence="3" type="ORF">LUZ61_004608</name>
</gene>
<reference evidence="3 4" key="1">
    <citation type="journal article" date="2022" name="Cell">
        <title>Repeat-based holocentromeres influence genome architecture and karyotype evolution.</title>
        <authorList>
            <person name="Hofstatter P.G."/>
            <person name="Thangavel G."/>
            <person name="Lux T."/>
            <person name="Neumann P."/>
            <person name="Vondrak T."/>
            <person name="Novak P."/>
            <person name="Zhang M."/>
            <person name="Costa L."/>
            <person name="Castellani M."/>
            <person name="Scott A."/>
            <person name="Toegelov H."/>
            <person name="Fuchs J."/>
            <person name="Mata-Sucre Y."/>
            <person name="Dias Y."/>
            <person name="Vanzela A.L.L."/>
            <person name="Huettel B."/>
            <person name="Almeida C.C.S."/>
            <person name="Simkova H."/>
            <person name="Souza G."/>
            <person name="Pedrosa-Harand A."/>
            <person name="Macas J."/>
            <person name="Mayer K.F.X."/>
            <person name="Houben A."/>
            <person name="Marques A."/>
        </authorList>
    </citation>
    <scope>NUCLEOTIDE SEQUENCE [LARGE SCALE GENOMIC DNA]</scope>
    <source>
        <strain evidence="3">RhyTen1mFocal</strain>
    </source>
</reference>
<sequence>MEPSSTPSHHLDPARLPDPSLQRQSISSLFNKLRLSPSSPLPDSISLSLNSASLAAADQATRELCRLVSASLVTPSDALLELQSALDGCSSSGGARLGLALVFVKGIGFVVRFLFRTDSSWGRLGFDPVELHPFVKVLLCGEHVEMELIRQVSLFIVHNKTGAAKEVARFIKPILMFSVLRKSSLVFARDLISSVASIACSLKEEALLSLLIGCLKYFPRENGKELKLLLSLAECLVDAYAVILRQYNIQSTMSKARRCCVELLEIFLPLCYLQGKPFGVTETILQLVKRLLSMQKELNLKFSPEFNSVFISISYVLSQAEFEHDQLAGLKLLLFLTEWRFQSDLNSAGPTCYLKEELLCIFPVVNMLMSPSNSVKAMASHFLSTVNGLILDLISSHPSEENACSSWTPVDPHSSAFLRLLHYLMFEVQSSSGSFFYLELVTRDGGLGRQEMCQERKDWAFLLREYLSLCCQQESTHNVIQPGISGLLGSVATLLVTHATLGPSAVETLAKFGATDPKLAVPMLLIVLFYIRIFSGNVNDITPEMVLRLMESLAPFASHNFMLPIVLQTVLPMLKSEANPMLYATAVRLLCKIWITSDRVFVNLQRVLDVEGHSGILPEKDIAISIAASVRDVCKNNPDRGVDLILSVSSCIESQASMVQALGLEGLAYLCEADVVDFYTAWAVISKHILNYSADSGLAYGLAKLLEWGSMDADAYPDVSTNIVQILWDIATKRNIHHDSSSWVEARAAAFISLSHYKVVHVQQAIPDFKRRNFECFISENNPTVLNAMEELEVEIIRFEHTSRKRGVKVIRRTVGKAEKLFHVFPEVVFTRDRKSYCDLPGAALICLDFTPRDESRHGIMKDLHRVHAAFETALLELAESLHVPRNLAVALLVLQSWKVFLEQWISAVVKSINAQNVSSDLSDKNRKAAKDIFKILCKVAVESVPGVAINIALAIGALCLVVPASEHFVVSDASEFLFNWLYEYGHEHKQWSAAFSLGLITSCFHPTDNQSKYKIINGLLKVIRTSESSLVRGACGIGLGYASKCLFRGVQENITSVKSEETKLLETIITTLCAFISKQYPSTVSSFQALLTEAVPSAPQLILEVCDFSTEDPWGIAGLVLGLGISIFALYRAEAHKAVIILKDLLVSWVADLSFDEITKITKVPLCIGSCLALPMVISFCHRVELSRADDLDSLFNHYYLLISELIQMKKSNVIYTDLLMAASMGAGSLISNIASDGVYSLRLDVVKGLLQTIGNVYIKAGPPLVHLGALIGTVNAFGASAGDLDQSTTQHISFLTNAPKELTSLIRGPLLSNPSCESLCTSTIQEIFLLAKDMQDPQRRHYAAWALSFLRNQWLSRDLSDKDSSSNQNLSEGTLCWDLCSWLRDLGSSQTETLPQKEILATVLRCLTKAPRLPSFDWASIIRRCMKFDEPGSRKSTLSLREECLNFSLVHASNISTLLHFLDDLTDLPRFMHLESQLQALLLENLSTLLKLFSGSRLEKLFGDLMQFFSLESSSILRRSLWKGLCNYFRENSTKVEGSSLMHLGKCMECLLSHLPGFNGESPITVFEHELSDAIKCLSLTPQSWLIDLLKVTAAGPSSAESNFDEGKRIIIVARLVNSGSLPVSELGKMKAYILNAKSESSWWNVLLEVATAISISDIMVKRQWLLDALEISCVSEYPLMALRFVGLLCGFNCAYMPLLLVDPRSVLTDLPITLPSLLSDPNWSSVKSSVAEKLWSSANRVCTWAEHLFDGLGQMDGSGIKETDGEMVLLLARVMHETCVVLKEHLPFDKQLKLANYDIL</sequence>
<dbReference type="InterPro" id="IPR022542">
    <property type="entry name" value="FOCAD/RST1_DUF3730"/>
</dbReference>
<dbReference type="PANTHER" id="PTHR16212:SF4">
    <property type="entry name" value="FOCADHESIN"/>
    <property type="match status" value="1"/>
</dbReference>
<feature type="region of interest" description="Disordered" evidence="1">
    <location>
        <begin position="1"/>
        <end position="20"/>
    </location>
</feature>
<feature type="domain" description="DUF3730" evidence="2">
    <location>
        <begin position="79"/>
        <end position="348"/>
    </location>
</feature>
<dbReference type="Proteomes" id="UP001210211">
    <property type="component" value="Unassembled WGS sequence"/>
</dbReference>
<dbReference type="Pfam" id="PF12530">
    <property type="entry name" value="DUF3730"/>
    <property type="match status" value="2"/>
</dbReference>
<evidence type="ECO:0000256" key="1">
    <source>
        <dbReference type="SAM" id="MobiDB-lite"/>
    </source>
</evidence>
<evidence type="ECO:0000313" key="4">
    <source>
        <dbReference type="Proteomes" id="UP001210211"/>
    </source>
</evidence>
<dbReference type="PANTHER" id="PTHR16212">
    <property type="entry name" value="FOCADHESIN FAMILY MEMBER"/>
    <property type="match status" value="1"/>
</dbReference>
<evidence type="ECO:0000259" key="2">
    <source>
        <dbReference type="Pfam" id="PF12530"/>
    </source>
</evidence>
<name>A0AAD6ETS4_9POAL</name>
<dbReference type="SUPFAM" id="SSF48371">
    <property type="entry name" value="ARM repeat"/>
    <property type="match status" value="2"/>
</dbReference>
<organism evidence="3 4">
    <name type="scientific">Rhynchospora tenuis</name>
    <dbReference type="NCBI Taxonomy" id="198213"/>
    <lineage>
        <taxon>Eukaryota</taxon>
        <taxon>Viridiplantae</taxon>
        <taxon>Streptophyta</taxon>
        <taxon>Embryophyta</taxon>
        <taxon>Tracheophyta</taxon>
        <taxon>Spermatophyta</taxon>
        <taxon>Magnoliopsida</taxon>
        <taxon>Liliopsida</taxon>
        <taxon>Poales</taxon>
        <taxon>Cyperaceae</taxon>
        <taxon>Cyperoideae</taxon>
        <taxon>Rhynchosporeae</taxon>
        <taxon>Rhynchospora</taxon>
    </lineage>
</organism>
<dbReference type="GO" id="GO:0060147">
    <property type="term" value="P:regulation of post-transcriptional gene silencing"/>
    <property type="evidence" value="ECO:0007669"/>
    <property type="project" value="InterPro"/>
</dbReference>
<accession>A0AAD6ETS4</accession>
<feature type="domain" description="DUF3730" evidence="2">
    <location>
        <begin position="534"/>
        <end position="744"/>
    </location>
</feature>
<keyword evidence="4" id="KW-1185">Reference proteome</keyword>
<proteinExistence type="predicted"/>
<dbReference type="EMBL" id="JAMRDG010000001">
    <property type="protein sequence ID" value="KAJ3700903.1"/>
    <property type="molecule type" value="Genomic_DNA"/>
</dbReference>
<evidence type="ECO:0000313" key="3">
    <source>
        <dbReference type="EMBL" id="KAJ3700903.1"/>
    </source>
</evidence>
<dbReference type="InterPro" id="IPR016024">
    <property type="entry name" value="ARM-type_fold"/>
</dbReference>
<dbReference type="InterPro" id="IPR045163">
    <property type="entry name" value="Focadhesin/RST1"/>
</dbReference>
<protein>
    <recommendedName>
        <fullName evidence="2">DUF3730 domain-containing protein</fullName>
    </recommendedName>
</protein>
<comment type="caution">
    <text evidence="3">The sequence shown here is derived from an EMBL/GenBank/DDBJ whole genome shotgun (WGS) entry which is preliminary data.</text>
</comment>